<feature type="compositionally biased region" description="Low complexity" evidence="5">
    <location>
        <begin position="619"/>
        <end position="644"/>
    </location>
</feature>
<dbReference type="Proteomes" id="UP000800235">
    <property type="component" value="Unassembled WGS sequence"/>
</dbReference>
<gene>
    <name evidence="8" type="ORF">EJ08DRAFT_678246</name>
</gene>
<evidence type="ECO:0000256" key="1">
    <source>
        <dbReference type="ARBA" id="ARBA00004370"/>
    </source>
</evidence>
<dbReference type="OrthoDB" id="21589at2759"/>
<dbReference type="InterPro" id="IPR000626">
    <property type="entry name" value="Ubiquitin-like_dom"/>
</dbReference>
<evidence type="ECO:0000313" key="8">
    <source>
        <dbReference type="EMBL" id="KAF2431477.1"/>
    </source>
</evidence>
<feature type="region of interest" description="Disordered" evidence="5">
    <location>
        <begin position="961"/>
        <end position="1052"/>
    </location>
</feature>
<dbReference type="PROSITE" id="PS50053">
    <property type="entry name" value="UBIQUITIN_2"/>
    <property type="match status" value="1"/>
</dbReference>
<feature type="region of interest" description="Disordered" evidence="5">
    <location>
        <begin position="883"/>
        <end position="907"/>
    </location>
</feature>
<sequence length="1052" mass="113565">MDGATDEARQAIELKILSPSAEVGAGGLHFDHIPVSTTVGELKEKIRDVISTRPPNERQRLIYRGRALARETDTLLSVFGAAVIQEQQLHTLHLVLREGNPGLSPSPATARSSSVPPRNSDSSPSPLRAPPQGQQQAQSSGPTPSPRNPFRTPQAPQQPPVQQPQPQPIPNPLSQILQNANIRATANGVPVDLPPEMLNQLLNQHFRQHGQVPNLFAAIQQQQNPQQRPSTVGLQQRLHHLQHVREQIPVEEEQQRQDFDNQIAHLQQQIAEQEREASERRDSGEGSQGIETPPPQSHQPSQESQDGSRADEHSNRESATNGPASSAPHVQETPPAGSEESPNENAPQQPNVPNQPHITARSGVNPDGSRWSFNMTTTTVNDPNGHPHHPHHHHHPPPGMPMFAPPQMPQQQFPGMPPFAQLPFGQQMPFPFMQPPGGVPARMATPPAGGLRPGGTPRSVSPARSISEGQRRVGTPAAELQNRLESTRREIENVNRLLGVMSTGNMASGSVAPPLSAENRQELQRYSASMVSHIDGFGADLQNLANALHPNVRLQPDFVALQQLYQSVHAQGRAIQHQVQNMASNNPQMQSLRGGGRDSSPMRSSNTAPSSSRPPPTSHPSDSSTHIVTAIAPTPPSTAANTGTNLVVPDTVPSTAPTPELHLLTDPSGTPQALVVGPTGQYATSLLPPEILYGLLAAQLPHDQLLQTVNAIMREVLNPPSLHTFGIGLPQPPINHANIAAGFVPPPPPQQAPLQPQGRLQRLADRLNQRQQPQGNQPAIAGHLAVPGEQAGPAAAVAANAQNQARDILGPLMQNIWIIIRVAIFVYFFGSGRGYWRIVILGAAGIVIYALNSGWFAQHTEGLWERVRHHFEGLINLPQPQQQPQALVTGDGQGNGEGPSGGVAPHPQDAARRLVERQQGRNRAWVRDRARDVERTVALFFASLWPGVGEGLIQAQERARAEEQRRRDEEEVRRKAAEEEAEAKKESEEEKEKAEVENGGKDGGSEVLRSVGGESAATGLDSSGVGGLNRVNKGKAKASEEEVVKQENAGGS</sequence>
<feature type="compositionally biased region" description="Pro residues" evidence="5">
    <location>
        <begin position="156"/>
        <end position="171"/>
    </location>
</feature>
<feature type="region of interest" description="Disordered" evidence="5">
    <location>
        <begin position="451"/>
        <end position="475"/>
    </location>
</feature>
<dbReference type="SUPFAM" id="SSF54236">
    <property type="entry name" value="Ubiquitin-like"/>
    <property type="match status" value="1"/>
</dbReference>
<evidence type="ECO:0000256" key="5">
    <source>
        <dbReference type="SAM" id="MobiDB-lite"/>
    </source>
</evidence>
<organism evidence="8 9">
    <name type="scientific">Tothia fuscella</name>
    <dbReference type="NCBI Taxonomy" id="1048955"/>
    <lineage>
        <taxon>Eukaryota</taxon>
        <taxon>Fungi</taxon>
        <taxon>Dikarya</taxon>
        <taxon>Ascomycota</taxon>
        <taxon>Pezizomycotina</taxon>
        <taxon>Dothideomycetes</taxon>
        <taxon>Pleosporomycetidae</taxon>
        <taxon>Venturiales</taxon>
        <taxon>Cylindrosympodiaceae</taxon>
        <taxon>Tothia</taxon>
    </lineage>
</organism>
<name>A0A9P4NTS5_9PEZI</name>
<keyword evidence="2 6" id="KW-0812">Transmembrane</keyword>
<feature type="compositionally biased region" description="Basic residues" evidence="5">
    <location>
        <begin position="386"/>
        <end position="396"/>
    </location>
</feature>
<evidence type="ECO:0000313" key="9">
    <source>
        <dbReference type="Proteomes" id="UP000800235"/>
    </source>
</evidence>
<feature type="compositionally biased region" description="Basic and acidic residues" evidence="5">
    <location>
        <begin position="272"/>
        <end position="284"/>
    </location>
</feature>
<feature type="compositionally biased region" description="Polar residues" evidence="5">
    <location>
        <begin position="371"/>
        <end position="382"/>
    </location>
</feature>
<reference evidence="8" key="1">
    <citation type="journal article" date="2020" name="Stud. Mycol.">
        <title>101 Dothideomycetes genomes: a test case for predicting lifestyles and emergence of pathogens.</title>
        <authorList>
            <person name="Haridas S."/>
            <person name="Albert R."/>
            <person name="Binder M."/>
            <person name="Bloem J."/>
            <person name="Labutti K."/>
            <person name="Salamov A."/>
            <person name="Andreopoulos B."/>
            <person name="Baker S."/>
            <person name="Barry K."/>
            <person name="Bills G."/>
            <person name="Bluhm B."/>
            <person name="Cannon C."/>
            <person name="Castanera R."/>
            <person name="Culley D."/>
            <person name="Daum C."/>
            <person name="Ezra D."/>
            <person name="Gonzalez J."/>
            <person name="Henrissat B."/>
            <person name="Kuo A."/>
            <person name="Liang C."/>
            <person name="Lipzen A."/>
            <person name="Lutzoni F."/>
            <person name="Magnuson J."/>
            <person name="Mondo S."/>
            <person name="Nolan M."/>
            <person name="Ohm R."/>
            <person name="Pangilinan J."/>
            <person name="Park H.-J."/>
            <person name="Ramirez L."/>
            <person name="Alfaro M."/>
            <person name="Sun H."/>
            <person name="Tritt A."/>
            <person name="Yoshinaga Y."/>
            <person name="Zwiers L.-H."/>
            <person name="Turgeon B."/>
            <person name="Goodwin S."/>
            <person name="Spatafora J."/>
            <person name="Crous P."/>
            <person name="Grigoriev I."/>
        </authorList>
    </citation>
    <scope>NUCLEOTIDE SEQUENCE</scope>
    <source>
        <strain evidence="8">CBS 130266</strain>
    </source>
</reference>
<dbReference type="InterPro" id="IPR039751">
    <property type="entry name" value="HERPUD1/2"/>
</dbReference>
<dbReference type="Pfam" id="PF00240">
    <property type="entry name" value="ubiquitin"/>
    <property type="match status" value="1"/>
</dbReference>
<keyword evidence="4 6" id="KW-0472">Membrane</keyword>
<feature type="region of interest" description="Disordered" evidence="5">
    <location>
        <begin position="268"/>
        <end position="399"/>
    </location>
</feature>
<dbReference type="GO" id="GO:0016020">
    <property type="term" value="C:membrane"/>
    <property type="evidence" value="ECO:0007669"/>
    <property type="project" value="UniProtKB-SubCell"/>
</dbReference>
<dbReference type="InterPro" id="IPR029071">
    <property type="entry name" value="Ubiquitin-like_domsf"/>
</dbReference>
<feature type="compositionally biased region" description="Basic and acidic residues" evidence="5">
    <location>
        <begin position="961"/>
        <end position="1004"/>
    </location>
</feature>
<feature type="region of interest" description="Disordered" evidence="5">
    <location>
        <begin position="100"/>
        <end position="173"/>
    </location>
</feature>
<dbReference type="GO" id="GO:0030968">
    <property type="term" value="P:endoplasmic reticulum unfolded protein response"/>
    <property type="evidence" value="ECO:0007669"/>
    <property type="project" value="TreeGrafter"/>
</dbReference>
<feature type="domain" description="Ubiquitin-like" evidence="7">
    <location>
        <begin position="33"/>
        <end position="68"/>
    </location>
</feature>
<feature type="compositionally biased region" description="Low complexity" evidence="5">
    <location>
        <begin position="343"/>
        <end position="356"/>
    </location>
</feature>
<feature type="compositionally biased region" description="Polar residues" evidence="5">
    <location>
        <begin position="458"/>
        <end position="468"/>
    </location>
</feature>
<feature type="compositionally biased region" description="Basic and acidic residues" evidence="5">
    <location>
        <begin position="306"/>
        <end position="316"/>
    </location>
</feature>
<evidence type="ECO:0000256" key="2">
    <source>
        <dbReference type="ARBA" id="ARBA00022692"/>
    </source>
</evidence>
<evidence type="ECO:0000256" key="4">
    <source>
        <dbReference type="ARBA" id="ARBA00023136"/>
    </source>
</evidence>
<keyword evidence="9" id="KW-1185">Reference proteome</keyword>
<comment type="caution">
    <text evidence="8">The sequence shown here is derived from an EMBL/GenBank/DDBJ whole genome shotgun (WGS) entry which is preliminary data.</text>
</comment>
<dbReference type="PANTHER" id="PTHR12943">
    <property type="entry name" value="HOMOCYSTEINE-RESPONSIVE ENDOPLASMIC RETICULUM-RESIDENT UNIQUITIN-LIKE DOMAIN HERPUD PROTEIN FAMILY MEMBER"/>
    <property type="match status" value="1"/>
</dbReference>
<proteinExistence type="predicted"/>
<evidence type="ECO:0000259" key="7">
    <source>
        <dbReference type="PROSITE" id="PS50053"/>
    </source>
</evidence>
<dbReference type="EMBL" id="MU007031">
    <property type="protein sequence ID" value="KAF2431477.1"/>
    <property type="molecule type" value="Genomic_DNA"/>
</dbReference>
<protein>
    <recommendedName>
        <fullName evidence="7">Ubiquitin-like domain-containing protein</fullName>
    </recommendedName>
</protein>
<feature type="transmembrane region" description="Helical" evidence="6">
    <location>
        <begin position="808"/>
        <end position="828"/>
    </location>
</feature>
<accession>A0A9P4NTS5</accession>
<evidence type="ECO:0000256" key="3">
    <source>
        <dbReference type="ARBA" id="ARBA00022989"/>
    </source>
</evidence>
<feature type="region of interest" description="Disordered" evidence="5">
    <location>
        <begin position="584"/>
        <end position="669"/>
    </location>
</feature>
<feature type="compositionally biased region" description="Gly residues" evidence="5">
    <location>
        <begin position="891"/>
        <end position="901"/>
    </location>
</feature>
<comment type="subcellular location">
    <subcellularLocation>
        <location evidence="1">Membrane</location>
    </subcellularLocation>
</comment>
<dbReference type="CDD" id="cd17039">
    <property type="entry name" value="Ubl_ubiquitin_like"/>
    <property type="match status" value="1"/>
</dbReference>
<dbReference type="PANTHER" id="PTHR12943:SF27">
    <property type="entry name" value="HOMOCYSTEINE-INDUCED ENDOPLASMIC RETICULUM PROTEIN, ISOFORM A"/>
    <property type="match status" value="1"/>
</dbReference>
<feature type="compositionally biased region" description="Low complexity" evidence="5">
    <location>
        <begin position="599"/>
        <end position="611"/>
    </location>
</feature>
<dbReference type="AlphaFoldDB" id="A0A9P4NTS5"/>
<evidence type="ECO:0000256" key="6">
    <source>
        <dbReference type="SAM" id="Phobius"/>
    </source>
</evidence>
<dbReference type="Gene3D" id="3.10.20.90">
    <property type="entry name" value="Phosphatidylinositol 3-kinase Catalytic Subunit, Chain A, domain 1"/>
    <property type="match status" value="1"/>
</dbReference>
<keyword evidence="3 6" id="KW-1133">Transmembrane helix</keyword>
<feature type="compositionally biased region" description="Low complexity" evidence="5">
    <location>
        <begin position="112"/>
        <end position="142"/>
    </location>
</feature>
<feature type="transmembrane region" description="Helical" evidence="6">
    <location>
        <begin position="835"/>
        <end position="857"/>
    </location>
</feature>